<comment type="similarity">
    <text evidence="1">Belongs to the bacterial solute-binding protein 8 family.</text>
</comment>
<dbReference type="SUPFAM" id="SSF53807">
    <property type="entry name" value="Helical backbone' metal receptor"/>
    <property type="match status" value="1"/>
</dbReference>
<evidence type="ECO:0000313" key="5">
    <source>
        <dbReference type="Proteomes" id="UP000198742"/>
    </source>
</evidence>
<evidence type="ECO:0000256" key="1">
    <source>
        <dbReference type="ARBA" id="ARBA00008814"/>
    </source>
</evidence>
<dbReference type="Gene3D" id="3.40.50.1980">
    <property type="entry name" value="Nitrogenase molybdenum iron protein domain"/>
    <property type="match status" value="2"/>
</dbReference>
<gene>
    <name evidence="4" type="ORF">SAMN04489844_3329</name>
</gene>
<evidence type="ECO:0000259" key="3">
    <source>
        <dbReference type="PROSITE" id="PS50983"/>
    </source>
</evidence>
<dbReference type="PROSITE" id="PS51257">
    <property type="entry name" value="PROKAR_LIPOPROTEIN"/>
    <property type="match status" value="1"/>
</dbReference>
<proteinExistence type="inferred from homology"/>
<accession>A0A1H4WQF3</accession>
<keyword evidence="5" id="KW-1185">Reference proteome</keyword>
<dbReference type="InterPro" id="IPR050902">
    <property type="entry name" value="ABC_Transporter_SBP"/>
</dbReference>
<feature type="domain" description="Fe/B12 periplasmic-binding" evidence="3">
    <location>
        <begin position="63"/>
        <end position="343"/>
    </location>
</feature>
<dbReference type="RefSeq" id="WP_090970337.1">
    <property type="nucleotide sequence ID" value="NZ_FNRT01000002.1"/>
</dbReference>
<dbReference type="Pfam" id="PF01497">
    <property type="entry name" value="Peripla_BP_2"/>
    <property type="match status" value="1"/>
</dbReference>
<feature type="chain" id="PRO_5039053674" evidence="2">
    <location>
        <begin position="29"/>
        <end position="366"/>
    </location>
</feature>
<dbReference type="AlphaFoldDB" id="A0A1H4WQF3"/>
<sequence>MNPTLRTHRSTRLATAAVITLAATLLSACGSDSNTTGGANADGGPITVQNCGEDLTVDGPVTEMYAYDGGIISIALAAGARDELVAVTGMARDQALLELAYPDDRVDELTVVGDEFPTLENVLAVDPQVFFAGYNYGFSEARNLMPEMVAERDITPYLLSETCLQDDGARGTMDAWTALTTDLANIGELTGHPNTAQAVIDDIGQRRAALEEAPKGDDETTVFLFDSGTDTIFTSGSFGGPQAIFDSAQVTSATADVEDTWTEVGWERLAASDPDIIFFVDYPGQSYEEKVAVLEANPASRDLAAVKEKRFVNLPYAMWVSGPLNIDAAEWVRRAVEHFGLAPESGIEPTLDITQLAELPGNDWIG</sequence>
<dbReference type="PANTHER" id="PTHR30535">
    <property type="entry name" value="VITAMIN B12-BINDING PROTEIN"/>
    <property type="match status" value="1"/>
</dbReference>
<dbReference type="PROSITE" id="PS50983">
    <property type="entry name" value="FE_B12_PBP"/>
    <property type="match status" value="1"/>
</dbReference>
<keyword evidence="2" id="KW-0732">Signal</keyword>
<organism evidence="4 5">
    <name type="scientific">Nocardioides exalbidus</name>
    <dbReference type="NCBI Taxonomy" id="402596"/>
    <lineage>
        <taxon>Bacteria</taxon>
        <taxon>Bacillati</taxon>
        <taxon>Actinomycetota</taxon>
        <taxon>Actinomycetes</taxon>
        <taxon>Propionibacteriales</taxon>
        <taxon>Nocardioidaceae</taxon>
        <taxon>Nocardioides</taxon>
    </lineage>
</organism>
<reference evidence="5" key="1">
    <citation type="submission" date="2016-10" db="EMBL/GenBank/DDBJ databases">
        <authorList>
            <person name="Varghese N."/>
            <person name="Submissions S."/>
        </authorList>
    </citation>
    <scope>NUCLEOTIDE SEQUENCE [LARGE SCALE GENOMIC DNA]</scope>
    <source>
        <strain evidence="5">DSM 22017</strain>
    </source>
</reference>
<name>A0A1H4WQF3_9ACTN</name>
<evidence type="ECO:0000313" key="4">
    <source>
        <dbReference type="EMBL" id="SEC95270.1"/>
    </source>
</evidence>
<dbReference type="PANTHER" id="PTHR30535:SF7">
    <property type="entry name" value="IRON(III) DICITRATE-BINDING PROTEIN"/>
    <property type="match status" value="1"/>
</dbReference>
<dbReference type="OrthoDB" id="9797850at2"/>
<protein>
    <submittedName>
        <fullName evidence="4">Iron complex transport system substrate-binding protein</fullName>
    </submittedName>
</protein>
<dbReference type="EMBL" id="FNRT01000002">
    <property type="protein sequence ID" value="SEC95270.1"/>
    <property type="molecule type" value="Genomic_DNA"/>
</dbReference>
<evidence type="ECO:0000256" key="2">
    <source>
        <dbReference type="SAM" id="SignalP"/>
    </source>
</evidence>
<dbReference type="InterPro" id="IPR002491">
    <property type="entry name" value="ABC_transptr_periplasmic_BD"/>
</dbReference>
<dbReference type="Proteomes" id="UP000198742">
    <property type="component" value="Unassembled WGS sequence"/>
</dbReference>
<feature type="signal peptide" evidence="2">
    <location>
        <begin position="1"/>
        <end position="28"/>
    </location>
</feature>
<dbReference type="STRING" id="402596.SAMN04489844_3329"/>